<evidence type="ECO:0000256" key="4">
    <source>
        <dbReference type="ARBA" id="ARBA00023145"/>
    </source>
</evidence>
<sequence>MVKGPSLLLAKWFPISQFKKILVFILKGEGIRLFKKGITLFLTLILLLASITPVLADSQKKGNARIVRDNYGVPHIYANNVEDLYFTYGYVMAQDRLFQLETFRRGNNGTIAEVFGEKFLARDQQMRRDGYTDQEVQEMITNMDNFSKKVIRNFADGISLYVEEALKNPDERLSKEFHDYKVTPKEWTEVDVLRLFMSSMGVFMDSEQEIKNAQILAQLEKQFGKETAKEMFDDIFWENDPASPSTLPDEGAVNPVKKDTKKAANQQFPGIEGASETLSEKRDDFVSTSEELGLPLKIGSNAVVIGPEKSATGNALLMGGPQYNFSAPGSVYEVGLHAPGFDIEGSGLIGMPIIMFGTKENYAFTSTYGVGNLVDIFVETLNPENPHQYLYKGKWVDMKKKVETFQYRDSNGELKEETKEFYSTVHGPVTVIDEKNNTAYSKAWSFRGTEAQSWSAYLKSNWAETMKEFHEEAKDMTMSINWYYADKEGNIGHFYTGKYPIRDERVDLRLPTPGTGEYEWKGFIDPKKHPYGINPNTGYIVNWNNRPASNWGNGELSFMWGEDHRVQQFIDLVNGKDKLTIDDIDDINYHASYVNLRTKKFKPMLMEALEKANNPKYQEVYQALEDWNNLNEDNDKDGLFDSPAVSIFEAWWPLVVDNLYQEKLGEAYGPLKGIIDHRYGSSLTLRVLGGSNGPLETQYQWLNEDPDQVMLAALDQALQKLEDEHQSEDISQWLKPARMMVFTNTSLIGLPQYGSEIKFLEANRGSENHYIELTKNGPIGENVNPPGQIGFISKDGTLHKHYDDQIELFANWKYKPVLFTKQDVNKNAVSTTVLKIKK</sequence>
<dbReference type="SUPFAM" id="SSF56235">
    <property type="entry name" value="N-terminal nucleophile aminohydrolases (Ntn hydrolases)"/>
    <property type="match status" value="1"/>
</dbReference>
<keyword evidence="3" id="KW-0378">Hydrolase</keyword>
<keyword evidence="4" id="KW-0865">Zymogen</keyword>
<comment type="caution">
    <text evidence="7">The sequence shown here is derived from an EMBL/GenBank/DDBJ whole genome shotgun (WGS) entry which is preliminary data.</text>
</comment>
<dbReference type="Gene3D" id="3.60.20.10">
    <property type="entry name" value="Glutamine Phosphoribosylpyrophosphate, subunit 1, domain 1"/>
    <property type="match status" value="1"/>
</dbReference>
<evidence type="ECO:0000313" key="8">
    <source>
        <dbReference type="Proteomes" id="UP000326671"/>
    </source>
</evidence>
<dbReference type="PANTHER" id="PTHR34218:SF3">
    <property type="entry name" value="ACYL-HOMOSERINE LACTONE ACYLASE PVDQ"/>
    <property type="match status" value="1"/>
</dbReference>
<evidence type="ECO:0000256" key="2">
    <source>
        <dbReference type="ARBA" id="ARBA00022729"/>
    </source>
</evidence>
<dbReference type="InterPro" id="IPR029055">
    <property type="entry name" value="Ntn_hydrolases_N"/>
</dbReference>
<keyword evidence="6" id="KW-0106">Calcium</keyword>
<comment type="similarity">
    <text evidence="1">Belongs to the peptidase S45 family.</text>
</comment>
<dbReference type="InterPro" id="IPR014395">
    <property type="entry name" value="Pen/GL7ACA/AHL_acylase"/>
</dbReference>
<keyword evidence="2" id="KW-0732">Signal</keyword>
<dbReference type="Gene3D" id="1.10.439.10">
    <property type="entry name" value="Penicillin Amidohydrolase, domain 1"/>
    <property type="match status" value="1"/>
</dbReference>
<protein>
    <recommendedName>
        <fullName evidence="9">Penicillin amidase</fullName>
    </recommendedName>
</protein>
<dbReference type="OrthoDB" id="9759796at2"/>
<reference evidence="7 8" key="1">
    <citation type="submission" date="2019-09" db="EMBL/GenBank/DDBJ databases">
        <title>Whole genome sequences of isolates from the Mars Exploration Rovers.</title>
        <authorList>
            <person name="Seuylemezian A."/>
            <person name="Vaishampayan P."/>
        </authorList>
    </citation>
    <scope>NUCLEOTIDE SEQUENCE [LARGE SCALE GENOMIC DNA]</scope>
    <source>
        <strain evidence="7 8">MER_TA_151</strain>
    </source>
</reference>
<dbReference type="Gene3D" id="2.30.120.10">
    <property type="match status" value="1"/>
</dbReference>
<dbReference type="GO" id="GO:0046872">
    <property type="term" value="F:metal ion binding"/>
    <property type="evidence" value="ECO:0007669"/>
    <property type="project" value="UniProtKB-KW"/>
</dbReference>
<dbReference type="Proteomes" id="UP000326671">
    <property type="component" value="Unassembled WGS sequence"/>
</dbReference>
<dbReference type="InterPro" id="IPR043146">
    <property type="entry name" value="Penicillin_amidase_N_B-knob"/>
</dbReference>
<dbReference type="EMBL" id="VYKL01000007">
    <property type="protein sequence ID" value="KAA9029937.1"/>
    <property type="molecule type" value="Genomic_DNA"/>
</dbReference>
<dbReference type="PANTHER" id="PTHR34218">
    <property type="entry name" value="PEPTIDASE S45 PENICILLIN AMIDASE"/>
    <property type="match status" value="1"/>
</dbReference>
<feature type="binding site" evidence="6">
    <location>
        <position position="375"/>
    </location>
    <ligand>
        <name>Ca(2+)</name>
        <dbReference type="ChEBI" id="CHEBI:29108"/>
    </ligand>
</feature>
<evidence type="ECO:0000256" key="6">
    <source>
        <dbReference type="PIRSR" id="PIRSR001227-2"/>
    </source>
</evidence>
<feature type="active site" description="Nucleophile" evidence="5">
    <location>
        <position position="300"/>
    </location>
</feature>
<evidence type="ECO:0000256" key="3">
    <source>
        <dbReference type="ARBA" id="ARBA00022801"/>
    </source>
</evidence>
<evidence type="ECO:0008006" key="9">
    <source>
        <dbReference type="Google" id="ProtNLM"/>
    </source>
</evidence>
<dbReference type="InterPro" id="IPR043147">
    <property type="entry name" value="Penicillin_amidase_A-knob"/>
</dbReference>
<name>A0A5J5I726_9BACI</name>
<accession>A0A5J5I726</accession>
<keyword evidence="8" id="KW-1185">Reference proteome</keyword>
<dbReference type="AlphaFoldDB" id="A0A5J5I726"/>
<gene>
    <name evidence="7" type="ORF">F4V44_02735</name>
</gene>
<dbReference type="InterPro" id="IPR023343">
    <property type="entry name" value="Penicillin_amidase_dom1"/>
</dbReference>
<feature type="binding site" evidence="6">
    <location>
        <position position="374"/>
    </location>
    <ligand>
        <name>Ca(2+)</name>
        <dbReference type="ChEBI" id="CHEBI:29108"/>
    </ligand>
</feature>
<evidence type="ECO:0000256" key="1">
    <source>
        <dbReference type="ARBA" id="ARBA00006586"/>
    </source>
</evidence>
<dbReference type="GO" id="GO:0016811">
    <property type="term" value="F:hydrolase activity, acting on carbon-nitrogen (but not peptide) bonds, in linear amides"/>
    <property type="evidence" value="ECO:0007669"/>
    <property type="project" value="InterPro"/>
</dbReference>
<dbReference type="InterPro" id="IPR002692">
    <property type="entry name" value="S45"/>
</dbReference>
<organism evidence="7 8">
    <name type="scientific">Niallia endozanthoxylica</name>
    <dbReference type="NCBI Taxonomy" id="2036016"/>
    <lineage>
        <taxon>Bacteria</taxon>
        <taxon>Bacillati</taxon>
        <taxon>Bacillota</taxon>
        <taxon>Bacilli</taxon>
        <taxon>Bacillales</taxon>
        <taxon>Bacillaceae</taxon>
        <taxon>Niallia</taxon>
    </lineage>
</organism>
<keyword evidence="6" id="KW-0479">Metal-binding</keyword>
<feature type="binding site" evidence="6">
    <location>
        <position position="209"/>
    </location>
    <ligand>
        <name>Ca(2+)</name>
        <dbReference type="ChEBI" id="CHEBI:29108"/>
    </ligand>
</feature>
<dbReference type="Gene3D" id="1.10.1400.10">
    <property type="match status" value="1"/>
</dbReference>
<evidence type="ECO:0000256" key="5">
    <source>
        <dbReference type="PIRSR" id="PIRSR001227-1"/>
    </source>
</evidence>
<comment type="cofactor">
    <cofactor evidence="6">
        <name>Ca(2+)</name>
        <dbReference type="ChEBI" id="CHEBI:29108"/>
    </cofactor>
    <text evidence="6">Binds 1 Ca(2+) ion per dimer.</text>
</comment>
<dbReference type="Gene3D" id="1.10.287.150">
    <property type="match status" value="1"/>
</dbReference>
<proteinExistence type="inferred from homology"/>
<dbReference type="Pfam" id="PF01804">
    <property type="entry name" value="Penicil_amidase"/>
    <property type="match status" value="1"/>
</dbReference>
<evidence type="ECO:0000313" key="7">
    <source>
        <dbReference type="EMBL" id="KAA9029937.1"/>
    </source>
</evidence>
<dbReference type="GO" id="GO:0017000">
    <property type="term" value="P:antibiotic biosynthetic process"/>
    <property type="evidence" value="ECO:0007669"/>
    <property type="project" value="InterPro"/>
</dbReference>
<dbReference type="PIRSF" id="PIRSF001227">
    <property type="entry name" value="Pen_acylase"/>
    <property type="match status" value="1"/>
</dbReference>